<gene>
    <name evidence="5" type="ORF">D1Y85_03610</name>
</gene>
<evidence type="ECO:0000259" key="4">
    <source>
        <dbReference type="Pfam" id="PF08450"/>
    </source>
</evidence>
<dbReference type="Gene3D" id="2.120.10.30">
    <property type="entry name" value="TolB, C-terminal domain"/>
    <property type="match status" value="1"/>
</dbReference>
<feature type="binding site" evidence="3">
    <location>
        <position position="16"/>
    </location>
    <ligand>
        <name>a divalent metal cation</name>
        <dbReference type="ChEBI" id="CHEBI:60240"/>
    </ligand>
</feature>
<dbReference type="Pfam" id="PF08450">
    <property type="entry name" value="SGL"/>
    <property type="match status" value="1"/>
</dbReference>
<dbReference type="RefSeq" id="WP_124149667.1">
    <property type="nucleotide sequence ID" value="NZ_RQIS01000002.1"/>
</dbReference>
<dbReference type="AlphaFoldDB" id="A0A3N6NJE9"/>
<dbReference type="GO" id="GO:0019853">
    <property type="term" value="P:L-ascorbic acid biosynthetic process"/>
    <property type="evidence" value="ECO:0007669"/>
    <property type="project" value="TreeGrafter"/>
</dbReference>
<dbReference type="EMBL" id="RQIS01000002">
    <property type="protein sequence ID" value="RQH08967.1"/>
    <property type="molecule type" value="Genomic_DNA"/>
</dbReference>
<dbReference type="SUPFAM" id="SSF63829">
    <property type="entry name" value="Calcium-dependent phosphotriesterase"/>
    <property type="match status" value="1"/>
</dbReference>
<dbReference type="GO" id="GO:0005509">
    <property type="term" value="F:calcium ion binding"/>
    <property type="evidence" value="ECO:0007669"/>
    <property type="project" value="TreeGrafter"/>
</dbReference>
<evidence type="ECO:0000313" key="5">
    <source>
        <dbReference type="EMBL" id="RQH08967.1"/>
    </source>
</evidence>
<evidence type="ECO:0000313" key="6">
    <source>
        <dbReference type="Proteomes" id="UP000272778"/>
    </source>
</evidence>
<accession>A0A3N6NJE9</accession>
<evidence type="ECO:0000256" key="1">
    <source>
        <dbReference type="ARBA" id="ARBA00008853"/>
    </source>
</evidence>
<comment type="similarity">
    <text evidence="1">Belongs to the SMP-30/CGR1 family.</text>
</comment>
<proteinExistence type="inferred from homology"/>
<dbReference type="OrthoDB" id="9031811at2"/>
<protein>
    <submittedName>
        <fullName evidence="5">Gluconolactonase</fullName>
    </submittedName>
</protein>
<dbReference type="InterPro" id="IPR011042">
    <property type="entry name" value="6-blade_b-propeller_TolB-like"/>
</dbReference>
<dbReference type="PANTHER" id="PTHR10907:SF47">
    <property type="entry name" value="REGUCALCIN"/>
    <property type="match status" value="1"/>
</dbReference>
<sequence length="281" mass="30466">MTRELNLLVEGLRYTEAPRWRDGALWFSDFFLHQVLRADLKGHLDVVATVPAKPSGIGWRPDGTLLLVSMHDCRLLSCVDGETATVANLSAYVPGPCNDMLVDYAGRAYIGNFGFDLYGHETPRATDLLCVMPDGQVRVVANDLMFPNGIVMTRDHRRLIVAETFAHRLSVFDVAEDGSLSGHRVFAELDEACGPDGICIDAEDGIWIADARGKRALRVVEGRGVVDVVSTGDAGCFACALGGDDGRTLFLCTAPGFTEAEGMRGEGRILYTRVEVPAADC</sequence>
<name>A0A3N6NJE9_9BURK</name>
<dbReference type="GO" id="GO:0004341">
    <property type="term" value="F:gluconolactonase activity"/>
    <property type="evidence" value="ECO:0007669"/>
    <property type="project" value="TreeGrafter"/>
</dbReference>
<keyword evidence="6" id="KW-1185">Reference proteome</keyword>
<feature type="binding site" evidence="3">
    <location>
        <position position="196"/>
    </location>
    <ligand>
        <name>a divalent metal cation</name>
        <dbReference type="ChEBI" id="CHEBI:60240"/>
    </ligand>
</feature>
<feature type="binding site" evidence="3">
    <location>
        <position position="148"/>
    </location>
    <ligand>
        <name>a divalent metal cation</name>
        <dbReference type="ChEBI" id="CHEBI:60240"/>
    </ligand>
</feature>
<dbReference type="InterPro" id="IPR013658">
    <property type="entry name" value="SGL"/>
</dbReference>
<feature type="active site" description="Proton donor/acceptor" evidence="2">
    <location>
        <position position="196"/>
    </location>
</feature>
<dbReference type="InterPro" id="IPR005511">
    <property type="entry name" value="SMP-30"/>
</dbReference>
<feature type="binding site" evidence="3">
    <location>
        <position position="98"/>
    </location>
    <ligand>
        <name>substrate</name>
    </ligand>
</feature>
<keyword evidence="3" id="KW-0862">Zinc</keyword>
<evidence type="ECO:0000256" key="3">
    <source>
        <dbReference type="PIRSR" id="PIRSR605511-2"/>
    </source>
</evidence>
<dbReference type="Proteomes" id="UP000272778">
    <property type="component" value="Unassembled WGS sequence"/>
</dbReference>
<feature type="binding site" evidence="3">
    <location>
        <position position="116"/>
    </location>
    <ligand>
        <name>substrate</name>
    </ligand>
</feature>
<keyword evidence="3" id="KW-0479">Metal-binding</keyword>
<organism evidence="5 6">
    <name type="scientific">Paraburkholderia dinghuensis</name>
    <dbReference type="NCBI Taxonomy" id="2305225"/>
    <lineage>
        <taxon>Bacteria</taxon>
        <taxon>Pseudomonadati</taxon>
        <taxon>Pseudomonadota</taxon>
        <taxon>Betaproteobacteria</taxon>
        <taxon>Burkholderiales</taxon>
        <taxon>Burkholderiaceae</taxon>
        <taxon>Paraburkholderia</taxon>
    </lineage>
</organism>
<comment type="caution">
    <text evidence="5">The sequence shown here is derived from an EMBL/GenBank/DDBJ whole genome shotgun (WGS) entry which is preliminary data.</text>
</comment>
<dbReference type="PANTHER" id="PTHR10907">
    <property type="entry name" value="REGUCALCIN"/>
    <property type="match status" value="1"/>
</dbReference>
<dbReference type="PRINTS" id="PR01790">
    <property type="entry name" value="SMP30FAMILY"/>
</dbReference>
<comment type="cofactor">
    <cofactor evidence="3">
        <name>Zn(2+)</name>
        <dbReference type="ChEBI" id="CHEBI:29105"/>
    </cofactor>
    <text evidence="3">Binds 1 divalent metal cation per subunit.</text>
</comment>
<evidence type="ECO:0000256" key="2">
    <source>
        <dbReference type="PIRSR" id="PIRSR605511-1"/>
    </source>
</evidence>
<feature type="domain" description="SMP-30/Gluconolactonase/LRE-like region" evidence="4">
    <location>
        <begin position="15"/>
        <end position="254"/>
    </location>
</feature>
<reference evidence="5 6" key="1">
    <citation type="submission" date="2018-11" db="EMBL/GenBank/DDBJ databases">
        <title>Paraburkholderia sp. DHOA04, isolated from soil.</title>
        <authorList>
            <person name="Gao Z.-H."/>
            <person name="Qiu L.-H."/>
            <person name="Fu J.-C."/>
        </authorList>
    </citation>
    <scope>NUCLEOTIDE SEQUENCE [LARGE SCALE GENOMIC DNA]</scope>
    <source>
        <strain evidence="5 6">DHOA04</strain>
    </source>
</reference>